<name>A0A366HGR0_9BURK</name>
<evidence type="ECO:0000313" key="2">
    <source>
        <dbReference type="EMBL" id="RBP40948.1"/>
    </source>
</evidence>
<sequence>MKHSQIPVKGGSIHLAETGLGHQACVLFLHGWPQDWSAWRRVMELAGRHVHALAVDLPGIGGSVMRNPPVTTRDIADMLNSIAATLALKNLAIVGHDIGGQVAYAYLGRHAASLRAAAIMDVVIPGVPPWEDVLRNPAIWHFSFHAIPELPELLVDGKQRAYFNFFYDALARHPDRILPQARTAYAAAYASPQALATGFDWYRAFAKDAADNKAAVNSNGSITTPLLYIRGRHEAGDINKYVAGFRSAGIQAVRSAIIDDCGHFAPEEQPDEVCHTLLSFLEEVGMIQWQR</sequence>
<dbReference type="InterPro" id="IPR029058">
    <property type="entry name" value="AB_hydrolase_fold"/>
</dbReference>
<dbReference type="AlphaFoldDB" id="A0A366HGR0"/>
<accession>A0A366HGR0</accession>
<protein>
    <submittedName>
        <fullName evidence="2">Pimeloyl-ACP methyl ester carboxylesterase</fullName>
    </submittedName>
</protein>
<dbReference type="EMBL" id="QNRQ01000003">
    <property type="protein sequence ID" value="RBP40948.1"/>
    <property type="molecule type" value="Genomic_DNA"/>
</dbReference>
<comment type="caution">
    <text evidence="2">The sequence shown here is derived from an EMBL/GenBank/DDBJ whole genome shotgun (WGS) entry which is preliminary data.</text>
</comment>
<gene>
    <name evidence="2" type="ORF">DFR37_103291</name>
</gene>
<dbReference type="RefSeq" id="WP_170139860.1">
    <property type="nucleotide sequence ID" value="NZ_JACCEU010000004.1"/>
</dbReference>
<dbReference type="Pfam" id="PF12697">
    <property type="entry name" value="Abhydrolase_6"/>
    <property type="match status" value="1"/>
</dbReference>
<dbReference type="PANTHER" id="PTHR43329">
    <property type="entry name" value="EPOXIDE HYDROLASE"/>
    <property type="match status" value="1"/>
</dbReference>
<reference evidence="2 3" key="1">
    <citation type="submission" date="2018-06" db="EMBL/GenBank/DDBJ databases">
        <title>Genomic Encyclopedia of Type Strains, Phase IV (KMG-IV): sequencing the most valuable type-strain genomes for metagenomic binning, comparative biology and taxonomic classification.</title>
        <authorList>
            <person name="Goeker M."/>
        </authorList>
    </citation>
    <scope>NUCLEOTIDE SEQUENCE [LARGE SCALE GENOMIC DNA]</scope>
    <source>
        <strain evidence="2 3">DSM 25520</strain>
    </source>
</reference>
<evidence type="ECO:0000259" key="1">
    <source>
        <dbReference type="Pfam" id="PF12697"/>
    </source>
</evidence>
<keyword evidence="3" id="KW-1185">Reference proteome</keyword>
<dbReference type="SUPFAM" id="SSF53474">
    <property type="entry name" value="alpha/beta-Hydrolases"/>
    <property type="match status" value="1"/>
</dbReference>
<evidence type="ECO:0000313" key="3">
    <source>
        <dbReference type="Proteomes" id="UP000253628"/>
    </source>
</evidence>
<dbReference type="InterPro" id="IPR000073">
    <property type="entry name" value="AB_hydrolase_1"/>
</dbReference>
<dbReference type="Proteomes" id="UP000253628">
    <property type="component" value="Unassembled WGS sequence"/>
</dbReference>
<dbReference type="Gene3D" id="3.40.50.1820">
    <property type="entry name" value="alpha/beta hydrolase"/>
    <property type="match status" value="1"/>
</dbReference>
<organism evidence="2 3">
    <name type="scientific">Eoetvoesiella caeni</name>
    <dbReference type="NCBI Taxonomy" id="645616"/>
    <lineage>
        <taxon>Bacteria</taxon>
        <taxon>Pseudomonadati</taxon>
        <taxon>Pseudomonadota</taxon>
        <taxon>Betaproteobacteria</taxon>
        <taxon>Burkholderiales</taxon>
        <taxon>Alcaligenaceae</taxon>
        <taxon>Eoetvoesiella</taxon>
    </lineage>
</organism>
<proteinExistence type="predicted"/>
<feature type="domain" description="AB hydrolase-1" evidence="1">
    <location>
        <begin position="26"/>
        <end position="274"/>
    </location>
</feature>